<proteinExistence type="predicted"/>
<sequence>MGTPLLRKPWDLPSYALETTTKLFNMVPSKIVPQTPYEISHGKPASYKSSKVCGSPAYVKRLVRDKLDFKSSLCRTYGEAMLDINWDKWFKVMRFEMDPIGSTQVSTLVDPPKGIKPVACKWVYKRKLGADVEVTTFNAMLMEKGYTQRVGVNFEKSSSPVAMAMSIKILLSISTWSIYGLKQASQSWNTWFDKVIRVYDFIKNEFDPYVYKKISENTVAYVVLHVDDMLLIGNDVKMLGDIKAQLSTQFSMKHMDKTSYILGIKIYRDRSRRMLRLTRSSYIEKILKRFKMENSK</sequence>
<reference evidence="2" key="2">
    <citation type="journal article" date="2024" name="Plant">
        <title>Genomic evolution and insights into agronomic trait innovations of Sesamum species.</title>
        <authorList>
            <person name="Miao H."/>
            <person name="Wang L."/>
            <person name="Qu L."/>
            <person name="Liu H."/>
            <person name="Sun Y."/>
            <person name="Le M."/>
            <person name="Wang Q."/>
            <person name="Wei S."/>
            <person name="Zheng Y."/>
            <person name="Lin W."/>
            <person name="Duan Y."/>
            <person name="Cao H."/>
            <person name="Xiong S."/>
            <person name="Wang X."/>
            <person name="Wei L."/>
            <person name="Li C."/>
            <person name="Ma Q."/>
            <person name="Ju M."/>
            <person name="Zhao R."/>
            <person name="Li G."/>
            <person name="Mu C."/>
            <person name="Tian Q."/>
            <person name="Mei H."/>
            <person name="Zhang T."/>
            <person name="Gao T."/>
            <person name="Zhang H."/>
        </authorList>
    </citation>
    <scope>NUCLEOTIDE SEQUENCE</scope>
    <source>
        <strain evidence="2">K16</strain>
    </source>
</reference>
<dbReference type="Proteomes" id="UP001289374">
    <property type="component" value="Unassembled WGS sequence"/>
</dbReference>
<organism evidence="2 3">
    <name type="scientific">Sesamum angolense</name>
    <dbReference type="NCBI Taxonomy" id="2727404"/>
    <lineage>
        <taxon>Eukaryota</taxon>
        <taxon>Viridiplantae</taxon>
        <taxon>Streptophyta</taxon>
        <taxon>Embryophyta</taxon>
        <taxon>Tracheophyta</taxon>
        <taxon>Spermatophyta</taxon>
        <taxon>Magnoliopsida</taxon>
        <taxon>eudicotyledons</taxon>
        <taxon>Gunneridae</taxon>
        <taxon>Pentapetalae</taxon>
        <taxon>asterids</taxon>
        <taxon>lamiids</taxon>
        <taxon>Lamiales</taxon>
        <taxon>Pedaliaceae</taxon>
        <taxon>Sesamum</taxon>
    </lineage>
</organism>
<accession>A0AAE1XCP1</accession>
<gene>
    <name evidence="2" type="ORF">Sango_0015500</name>
</gene>
<dbReference type="AlphaFoldDB" id="A0AAE1XCP1"/>
<comment type="caution">
    <text evidence="2">The sequence shown here is derived from an EMBL/GenBank/DDBJ whole genome shotgun (WGS) entry which is preliminary data.</text>
</comment>
<feature type="domain" description="Reverse transcriptase Ty1/copia-type" evidence="1">
    <location>
        <begin position="105"/>
        <end position="175"/>
    </location>
</feature>
<feature type="domain" description="Reverse transcriptase Ty1/copia-type" evidence="1">
    <location>
        <begin position="177"/>
        <end position="295"/>
    </location>
</feature>
<dbReference type="Pfam" id="PF07727">
    <property type="entry name" value="RVT_2"/>
    <property type="match status" value="2"/>
</dbReference>
<evidence type="ECO:0000313" key="3">
    <source>
        <dbReference type="Proteomes" id="UP001289374"/>
    </source>
</evidence>
<reference evidence="2" key="1">
    <citation type="submission" date="2020-06" db="EMBL/GenBank/DDBJ databases">
        <authorList>
            <person name="Li T."/>
            <person name="Hu X."/>
            <person name="Zhang T."/>
            <person name="Song X."/>
            <person name="Zhang H."/>
            <person name="Dai N."/>
            <person name="Sheng W."/>
            <person name="Hou X."/>
            <person name="Wei L."/>
        </authorList>
    </citation>
    <scope>NUCLEOTIDE SEQUENCE</scope>
    <source>
        <strain evidence="2">K16</strain>
        <tissue evidence="2">Leaf</tissue>
    </source>
</reference>
<keyword evidence="3" id="KW-1185">Reference proteome</keyword>
<evidence type="ECO:0000259" key="1">
    <source>
        <dbReference type="Pfam" id="PF07727"/>
    </source>
</evidence>
<evidence type="ECO:0000313" key="2">
    <source>
        <dbReference type="EMBL" id="KAK4409425.1"/>
    </source>
</evidence>
<dbReference type="InterPro" id="IPR013103">
    <property type="entry name" value="RVT_2"/>
</dbReference>
<name>A0AAE1XCP1_9LAMI</name>
<dbReference type="EMBL" id="JACGWL010000001">
    <property type="protein sequence ID" value="KAK4409425.1"/>
    <property type="molecule type" value="Genomic_DNA"/>
</dbReference>
<protein>
    <recommendedName>
        <fullName evidence="1">Reverse transcriptase Ty1/copia-type domain-containing protein</fullName>
    </recommendedName>
</protein>